<keyword evidence="1" id="KW-0472">Membrane</keyword>
<dbReference type="EMBL" id="FXWG01000001">
    <property type="protein sequence ID" value="SMQ59866.1"/>
    <property type="molecule type" value="Genomic_DNA"/>
</dbReference>
<evidence type="ECO:0000256" key="1">
    <source>
        <dbReference type="SAM" id="Phobius"/>
    </source>
</evidence>
<dbReference type="RefSeq" id="WP_086436300.1">
    <property type="nucleotide sequence ID" value="NZ_FXWG01000001.1"/>
</dbReference>
<dbReference type="OrthoDB" id="7411271at2"/>
<feature type="transmembrane region" description="Helical" evidence="1">
    <location>
        <begin position="30"/>
        <end position="46"/>
    </location>
</feature>
<keyword evidence="1" id="KW-0812">Transmembrane</keyword>
<organism evidence="2 3">
    <name type="scientific">Altererythrobacter xiamenensis</name>
    <dbReference type="NCBI Taxonomy" id="1316679"/>
    <lineage>
        <taxon>Bacteria</taxon>
        <taxon>Pseudomonadati</taxon>
        <taxon>Pseudomonadota</taxon>
        <taxon>Alphaproteobacteria</taxon>
        <taxon>Sphingomonadales</taxon>
        <taxon>Erythrobacteraceae</taxon>
        <taxon>Altererythrobacter</taxon>
    </lineage>
</organism>
<dbReference type="AlphaFoldDB" id="A0A1Y6EBI2"/>
<name>A0A1Y6EBI2_9SPHN</name>
<accession>A0A1Y6EBI2</accession>
<gene>
    <name evidence="2" type="ORF">SAMN06297468_0338</name>
</gene>
<sequence length="65" mass="7078">MSRITIAFLFITIALIIVSVLLDVPFLRGGSGMIFVAALVYSYIVAKREIELLSYAVKNADGQEG</sequence>
<keyword evidence="1" id="KW-1133">Transmembrane helix</keyword>
<proteinExistence type="predicted"/>
<evidence type="ECO:0000313" key="3">
    <source>
        <dbReference type="Proteomes" id="UP000194420"/>
    </source>
</evidence>
<protein>
    <submittedName>
        <fullName evidence="2">Uncharacterized protein</fullName>
    </submittedName>
</protein>
<dbReference type="Proteomes" id="UP000194420">
    <property type="component" value="Unassembled WGS sequence"/>
</dbReference>
<reference evidence="3" key="1">
    <citation type="submission" date="2017-04" db="EMBL/GenBank/DDBJ databases">
        <authorList>
            <person name="Varghese N."/>
            <person name="Submissions S."/>
        </authorList>
    </citation>
    <scope>NUCLEOTIDE SEQUENCE [LARGE SCALE GENOMIC DNA]</scope>
</reference>
<evidence type="ECO:0000313" key="2">
    <source>
        <dbReference type="EMBL" id="SMQ59866.1"/>
    </source>
</evidence>
<keyword evidence="3" id="KW-1185">Reference proteome</keyword>
<feature type="transmembrane region" description="Helical" evidence="1">
    <location>
        <begin position="7"/>
        <end position="24"/>
    </location>
</feature>